<keyword evidence="4" id="KW-1003">Cell membrane</keyword>
<dbReference type="PANTHER" id="PTHR14995">
    <property type="entry name" value="AMNIONLESS"/>
    <property type="match status" value="1"/>
</dbReference>
<dbReference type="GO" id="GO:0030139">
    <property type="term" value="C:endocytic vesicle"/>
    <property type="evidence" value="ECO:0007669"/>
    <property type="project" value="TreeGrafter"/>
</dbReference>
<feature type="signal peptide" evidence="12">
    <location>
        <begin position="1"/>
        <end position="19"/>
    </location>
</feature>
<evidence type="ECO:0000313" key="13">
    <source>
        <dbReference type="EMBL" id="EAT48283.1"/>
    </source>
</evidence>
<evidence type="ECO:0000256" key="1">
    <source>
        <dbReference type="ARBA" id="ARBA00004251"/>
    </source>
</evidence>
<dbReference type="GO" id="GO:0006898">
    <property type="term" value="P:receptor-mediated endocytosis"/>
    <property type="evidence" value="ECO:0007669"/>
    <property type="project" value="TreeGrafter"/>
</dbReference>
<dbReference type="EMBL" id="CH477198">
    <property type="protein sequence ID" value="EAT48283.1"/>
    <property type="molecule type" value="Genomic_DNA"/>
</dbReference>
<evidence type="ECO:0000256" key="6">
    <source>
        <dbReference type="ARBA" id="ARBA00022729"/>
    </source>
</evidence>
<keyword evidence="9 11" id="KW-0472">Membrane</keyword>
<reference evidence="13" key="2">
    <citation type="journal article" date="2007" name="Science">
        <title>Genome sequence of Aedes aegypti, a major arbovirus vector.</title>
        <authorList>
            <person name="Nene V."/>
            <person name="Wortman J.R."/>
            <person name="Lawson D."/>
            <person name="Haas B."/>
            <person name="Kodira C."/>
            <person name="Tu Z.J."/>
            <person name="Loftus B."/>
            <person name="Xi Z."/>
            <person name="Megy K."/>
            <person name="Grabherr M."/>
            <person name="Ren Q."/>
            <person name="Zdobnov E.M."/>
            <person name="Lobo N.F."/>
            <person name="Campbell K.S."/>
            <person name="Brown S.E."/>
            <person name="Bonaldo M.F."/>
            <person name="Zhu J."/>
            <person name="Sinkins S.P."/>
            <person name="Hogenkamp D.G."/>
            <person name="Amedeo P."/>
            <person name="Arensburger P."/>
            <person name="Atkinson P.W."/>
            <person name="Bidwell S."/>
            <person name="Biedler J."/>
            <person name="Birney E."/>
            <person name="Bruggner R.V."/>
            <person name="Costas J."/>
            <person name="Coy M.R."/>
            <person name="Crabtree J."/>
            <person name="Crawford M."/>
            <person name="Debruyn B."/>
            <person name="Decaprio D."/>
            <person name="Eiglmeier K."/>
            <person name="Eisenstadt E."/>
            <person name="El-Dorry H."/>
            <person name="Gelbart W.M."/>
            <person name="Gomes S.L."/>
            <person name="Hammond M."/>
            <person name="Hannick L.I."/>
            <person name="Hogan J.R."/>
            <person name="Holmes M.H."/>
            <person name="Jaffe D."/>
            <person name="Johnston J.S."/>
            <person name="Kennedy R.C."/>
            <person name="Koo H."/>
            <person name="Kravitz S."/>
            <person name="Kriventseva E.V."/>
            <person name="Kulp D."/>
            <person name="Labutti K."/>
            <person name="Lee E."/>
            <person name="Li S."/>
            <person name="Lovin D.D."/>
            <person name="Mao C."/>
            <person name="Mauceli E."/>
            <person name="Menck C.F."/>
            <person name="Miller J.R."/>
            <person name="Montgomery P."/>
            <person name="Mori A."/>
            <person name="Nascimento A.L."/>
            <person name="Naveira H.F."/>
            <person name="Nusbaum C."/>
            <person name="O'leary S."/>
            <person name="Orvis J."/>
            <person name="Pertea M."/>
            <person name="Quesneville H."/>
            <person name="Reidenbach K.R."/>
            <person name="Rogers Y.H."/>
            <person name="Roth C.W."/>
            <person name="Schneider J.R."/>
            <person name="Schatz M."/>
            <person name="Shumway M."/>
            <person name="Stanke M."/>
            <person name="Stinson E.O."/>
            <person name="Tubio J.M."/>
            <person name="Vanzee J.P."/>
            <person name="Verjovski-Almeida S."/>
            <person name="Werner D."/>
            <person name="White O."/>
            <person name="Wyder S."/>
            <person name="Zeng Q."/>
            <person name="Zhao Q."/>
            <person name="Zhao Y."/>
            <person name="Hill C.A."/>
            <person name="Raikhel A.S."/>
            <person name="Soares M.B."/>
            <person name="Knudson D.L."/>
            <person name="Lee N.H."/>
            <person name="Galagan J."/>
            <person name="Salzberg S.L."/>
            <person name="Paulsen I.T."/>
            <person name="Dimopoulos G."/>
            <person name="Collins F.H."/>
            <person name="Birren B."/>
            <person name="Fraser-Liggett C.M."/>
            <person name="Severson D.W."/>
        </authorList>
    </citation>
    <scope>NUCLEOTIDE SEQUENCE [LARGE SCALE GENOMIC DNA]</scope>
    <source>
        <strain evidence="13">Liverpool</strain>
    </source>
</reference>
<dbReference type="PhylomeDB" id="Q17NN0"/>
<evidence type="ECO:0000256" key="10">
    <source>
        <dbReference type="SAM" id="MobiDB-lite"/>
    </source>
</evidence>
<keyword evidence="3" id="KW-0813">Transport</keyword>
<gene>
    <name evidence="13" type="ORF">AaeL_AAEL000662</name>
</gene>
<dbReference type="GO" id="GO:0016324">
    <property type="term" value="C:apical plasma membrane"/>
    <property type="evidence" value="ECO:0007669"/>
    <property type="project" value="TreeGrafter"/>
</dbReference>
<evidence type="ECO:0000256" key="8">
    <source>
        <dbReference type="ARBA" id="ARBA00022989"/>
    </source>
</evidence>
<dbReference type="Proteomes" id="UP000682892">
    <property type="component" value="Chromosome 3"/>
</dbReference>
<evidence type="ECO:0000256" key="7">
    <source>
        <dbReference type="ARBA" id="ARBA00022927"/>
    </source>
</evidence>
<keyword evidence="6 12" id="KW-0732">Signal</keyword>
<evidence type="ECO:0000256" key="2">
    <source>
        <dbReference type="ARBA" id="ARBA00021200"/>
    </source>
</evidence>
<keyword evidence="7" id="KW-0653">Protein transport</keyword>
<evidence type="ECO:0000256" key="5">
    <source>
        <dbReference type="ARBA" id="ARBA00022692"/>
    </source>
</evidence>
<evidence type="ECO:0000256" key="12">
    <source>
        <dbReference type="SAM" id="SignalP"/>
    </source>
</evidence>
<dbReference type="GO" id="GO:0015031">
    <property type="term" value="P:protein transport"/>
    <property type="evidence" value="ECO:0007669"/>
    <property type="project" value="UniProtKB-KW"/>
</dbReference>
<feature type="transmembrane region" description="Helical" evidence="11">
    <location>
        <begin position="343"/>
        <end position="365"/>
    </location>
</feature>
<dbReference type="PANTHER" id="PTHR14995:SF2">
    <property type="entry name" value="PROTEIN AMNIONLESS"/>
    <property type="match status" value="1"/>
</dbReference>
<evidence type="ECO:0000256" key="3">
    <source>
        <dbReference type="ARBA" id="ARBA00022448"/>
    </source>
</evidence>
<keyword evidence="5 11" id="KW-0812">Transmembrane</keyword>
<proteinExistence type="predicted"/>
<dbReference type="OMA" id="RRWRWHH"/>
<sequence>MITSNLLLALLVPVHLSIGTKLWRNNLEFNAASNWQSNELPKFGQPIQYPAKLNALVELPTSLSVEYMILPSTGAILVPETDFSLHFDSDRKQREAAVFRTPVRKPYYSTANWQTVDASGKVVPEPNSATPHLERIPCQYESVAFGKVPSPIDMQYHSAIEVKDVSYGGTTGLDEFRRFLVSDLGQYVFYNGEETLVTEGKCGSPEKCPCQSTWVLDAVCSNEVCPVPLCLNPVIPKGHCCAICGSVLFVDLSNLEDNLDLGDFSRKLNRKITSSDVDQSEVEYHISVENHALQLVIVDKGEYAEQSVQLMKNLEPYFALRFRNGHKVLHAGHPHIPYQSGQLFLVMFISLLVVSMFFTILYAFYYDDKIVPHLTAMVRNRTFFTSPFVFARFDPNNANDDSTVDINFNPSGIENLNSSFNNPMFEENDKDAASASTSNAAENTIEEESYVDVELDLTK</sequence>
<dbReference type="InterPro" id="IPR026112">
    <property type="entry name" value="AMN"/>
</dbReference>
<feature type="compositionally biased region" description="Low complexity" evidence="10">
    <location>
        <begin position="433"/>
        <end position="443"/>
    </location>
</feature>
<dbReference type="Pfam" id="PF14828">
    <property type="entry name" value="Amnionless"/>
    <property type="match status" value="1"/>
</dbReference>
<reference evidence="13" key="3">
    <citation type="submission" date="2012-09" db="EMBL/GenBank/DDBJ databases">
        <authorList>
            <consortium name="VectorBase"/>
        </authorList>
    </citation>
    <scope>NUCLEOTIDE SEQUENCE</scope>
    <source>
        <strain evidence="13">Liverpool</strain>
    </source>
</reference>
<evidence type="ECO:0000256" key="11">
    <source>
        <dbReference type="SAM" id="Phobius"/>
    </source>
</evidence>
<protein>
    <recommendedName>
        <fullName evidence="2">Protein amnionless</fullName>
    </recommendedName>
</protein>
<evidence type="ECO:0000256" key="9">
    <source>
        <dbReference type="ARBA" id="ARBA00023136"/>
    </source>
</evidence>
<evidence type="ECO:0000313" key="14">
    <source>
        <dbReference type="Proteomes" id="UP000682892"/>
    </source>
</evidence>
<dbReference type="PaxDb" id="7159-AAEL000662-PA"/>
<organism evidence="13 14">
    <name type="scientific">Aedes aegypti</name>
    <name type="common">Yellowfever mosquito</name>
    <name type="synonym">Culex aegypti</name>
    <dbReference type="NCBI Taxonomy" id="7159"/>
    <lineage>
        <taxon>Eukaryota</taxon>
        <taxon>Metazoa</taxon>
        <taxon>Ecdysozoa</taxon>
        <taxon>Arthropoda</taxon>
        <taxon>Hexapoda</taxon>
        <taxon>Insecta</taxon>
        <taxon>Pterygota</taxon>
        <taxon>Neoptera</taxon>
        <taxon>Endopterygota</taxon>
        <taxon>Diptera</taxon>
        <taxon>Nematocera</taxon>
        <taxon>Culicoidea</taxon>
        <taxon>Culicidae</taxon>
        <taxon>Culicinae</taxon>
        <taxon>Aedini</taxon>
        <taxon>Aedes</taxon>
        <taxon>Stegomyia</taxon>
    </lineage>
</organism>
<name>Q17NN0_AEDAE</name>
<dbReference type="HOGENOM" id="CLU_045179_0_0_1"/>
<evidence type="ECO:0000256" key="4">
    <source>
        <dbReference type="ARBA" id="ARBA00022475"/>
    </source>
</evidence>
<dbReference type="AlphaFoldDB" id="Q17NN0"/>
<dbReference type="eggNOG" id="ENOG502QUUQ">
    <property type="taxonomic scope" value="Eukaryota"/>
</dbReference>
<keyword evidence="8 11" id="KW-1133">Transmembrane helix</keyword>
<feature type="region of interest" description="Disordered" evidence="10">
    <location>
        <begin position="426"/>
        <end position="446"/>
    </location>
</feature>
<feature type="chain" id="PRO_5014308228" description="Protein amnionless" evidence="12">
    <location>
        <begin position="20"/>
        <end position="459"/>
    </location>
</feature>
<accession>Q17NN0</accession>
<comment type="subcellular location">
    <subcellularLocation>
        <location evidence="1">Cell membrane</location>
        <topology evidence="1">Single-pass type I membrane protein</topology>
    </subcellularLocation>
</comment>
<reference evidence="13" key="1">
    <citation type="submission" date="2005-10" db="EMBL/GenBank/DDBJ databases">
        <authorList>
            <person name="Loftus B.J."/>
            <person name="Nene V.M."/>
            <person name="Hannick L.I."/>
            <person name="Bidwell S."/>
            <person name="Haas B."/>
            <person name="Amedeo P."/>
            <person name="Orvis J."/>
            <person name="Wortman J.R."/>
            <person name="White O.R."/>
            <person name="Salzberg S."/>
            <person name="Shumway M."/>
            <person name="Koo H."/>
            <person name="Zhao Y."/>
            <person name="Holmes M."/>
            <person name="Miller J."/>
            <person name="Schatz M."/>
            <person name="Pop M."/>
            <person name="Pai G."/>
            <person name="Utterback T."/>
            <person name="Rogers Y.-H."/>
            <person name="Kravitz S."/>
            <person name="Fraser C.M."/>
        </authorList>
    </citation>
    <scope>NUCLEOTIDE SEQUENCE</scope>
    <source>
        <strain evidence="13">Liverpool</strain>
    </source>
</reference>
<dbReference type="STRING" id="7159.Q17NN0"/>